<protein>
    <submittedName>
        <fullName evidence="1">Uncharacterized protein</fullName>
    </submittedName>
</protein>
<accession>W9H0I5</accession>
<keyword evidence="2" id="KW-1185">Reference proteome</keyword>
<evidence type="ECO:0000313" key="1">
    <source>
        <dbReference type="EMBL" id="EWY38212.1"/>
    </source>
</evidence>
<sequence length="84" mass="10284">MAFSIYGILFFWPSRFRLRIRRYDSTMWETIMKEALIGIIRQERVALEAQIAAEMRQRDPDDMRIEALREEASDLRRQLERYEQ</sequence>
<name>W9H0I5_9PROT</name>
<comment type="caution">
    <text evidence="1">The sequence shown here is derived from an EMBL/GenBank/DDBJ whole genome shotgun (WGS) entry which is preliminary data.</text>
</comment>
<evidence type="ECO:0000313" key="2">
    <source>
        <dbReference type="Proteomes" id="UP000019486"/>
    </source>
</evidence>
<reference evidence="1 2" key="1">
    <citation type="submission" date="2013-08" db="EMBL/GenBank/DDBJ databases">
        <title>The genome sequence of Skermanella stibiiresistens.</title>
        <authorList>
            <person name="Zhu W."/>
            <person name="Wang G."/>
        </authorList>
    </citation>
    <scope>NUCLEOTIDE SEQUENCE [LARGE SCALE GENOMIC DNA]</scope>
    <source>
        <strain evidence="1 2">SB22</strain>
    </source>
</reference>
<organism evidence="1 2">
    <name type="scientific">Skermanella stibiiresistens SB22</name>
    <dbReference type="NCBI Taxonomy" id="1385369"/>
    <lineage>
        <taxon>Bacteria</taxon>
        <taxon>Pseudomonadati</taxon>
        <taxon>Pseudomonadota</taxon>
        <taxon>Alphaproteobacteria</taxon>
        <taxon>Rhodospirillales</taxon>
        <taxon>Azospirillaceae</taxon>
        <taxon>Skermanella</taxon>
    </lineage>
</organism>
<dbReference type="AlphaFoldDB" id="W9H0I5"/>
<dbReference type="EMBL" id="AVFL01000020">
    <property type="protein sequence ID" value="EWY38212.1"/>
    <property type="molecule type" value="Genomic_DNA"/>
</dbReference>
<dbReference type="Proteomes" id="UP000019486">
    <property type="component" value="Unassembled WGS sequence"/>
</dbReference>
<gene>
    <name evidence="1" type="ORF">N825_14515</name>
</gene>
<dbReference type="STRING" id="1385369.N825_14515"/>
<proteinExistence type="predicted"/>